<feature type="compositionally biased region" description="Polar residues" evidence="6">
    <location>
        <begin position="136"/>
        <end position="157"/>
    </location>
</feature>
<sequence>MWSIQAFKLSLDLYPSLRITPVKARITYFAMPARGGKSKQPWKGKAVKQGDTLQTVIVLENGNTPENANVGMPARKKSTKKNNPNITQQSSANTASSLPVNVQPRGDSQPLDDPFLSPPACVMPTVPRHSPAEFSPRSTSPSSEIDINDISDTSSVDSPAPLPTRPRHAQHSTHNSQPDSLRPVDRRSRSNSPRAGPHSKDKPIPNPRTTKASKKDKDKEAQDVRTFFRVQNERQFCIFCDSVRVTTPSHRIKDYSINTSTSVLRAHFVKAHLHEWVDGCDKLKIAINENFELKNPSINKYRADRDGRSHPQAAKSKEFEHEIPEYSREAFADAITDFIVADDQSIRVIDSPYLRRIFLLLRQELRDSDIPHRTSIKEHILKRLDKHFETLRNEMQESLGKISFTMDLWSDPNLVPYMASTAHWIHATQVTRMGRLEYNLELRTDLIGFQCVPGRHTGEHLATAFICMVERLKIIPKIGWITMDNATNNDKFCEVLSRELRAVIGPNRVQVKFDKFKR</sequence>
<dbReference type="InterPro" id="IPR052035">
    <property type="entry name" value="ZnF_BED_domain_contain"/>
</dbReference>
<keyword evidence="4" id="KW-0862">Zinc</keyword>
<dbReference type="PANTHER" id="PTHR46481:SF10">
    <property type="entry name" value="ZINC FINGER BED DOMAIN-CONTAINING PROTEIN 39"/>
    <property type="match status" value="1"/>
</dbReference>
<dbReference type="EMBL" id="JAACJL010000048">
    <property type="protein sequence ID" value="KAF4612560.1"/>
    <property type="molecule type" value="Genomic_DNA"/>
</dbReference>
<keyword evidence="8" id="KW-1185">Reference proteome</keyword>
<evidence type="ECO:0000313" key="8">
    <source>
        <dbReference type="Proteomes" id="UP000521872"/>
    </source>
</evidence>
<evidence type="ECO:0000313" key="7">
    <source>
        <dbReference type="EMBL" id="KAF4612560.1"/>
    </source>
</evidence>
<dbReference type="PANTHER" id="PTHR46481">
    <property type="entry name" value="ZINC FINGER BED DOMAIN-CONTAINING PROTEIN 4"/>
    <property type="match status" value="1"/>
</dbReference>
<keyword evidence="5" id="KW-0539">Nucleus</keyword>
<accession>A0A8H4QK32</accession>
<feature type="compositionally biased region" description="Polar residues" evidence="6">
    <location>
        <begin position="81"/>
        <end position="100"/>
    </location>
</feature>
<evidence type="ECO:0000256" key="3">
    <source>
        <dbReference type="ARBA" id="ARBA00022771"/>
    </source>
</evidence>
<organism evidence="7 8">
    <name type="scientific">Agrocybe pediades</name>
    <dbReference type="NCBI Taxonomy" id="84607"/>
    <lineage>
        <taxon>Eukaryota</taxon>
        <taxon>Fungi</taxon>
        <taxon>Dikarya</taxon>
        <taxon>Basidiomycota</taxon>
        <taxon>Agaricomycotina</taxon>
        <taxon>Agaricomycetes</taxon>
        <taxon>Agaricomycetidae</taxon>
        <taxon>Agaricales</taxon>
        <taxon>Agaricineae</taxon>
        <taxon>Strophariaceae</taxon>
        <taxon>Agrocybe</taxon>
    </lineage>
</organism>
<feature type="region of interest" description="Disordered" evidence="6">
    <location>
        <begin position="60"/>
        <end position="220"/>
    </location>
</feature>
<name>A0A8H4QK32_9AGAR</name>
<protein>
    <recommendedName>
        <fullName evidence="9">Transposase</fullName>
    </recommendedName>
</protein>
<gene>
    <name evidence="7" type="ORF">D9613_012719</name>
</gene>
<comment type="subcellular location">
    <subcellularLocation>
        <location evidence="1">Nucleus</location>
    </subcellularLocation>
</comment>
<evidence type="ECO:0000256" key="5">
    <source>
        <dbReference type="ARBA" id="ARBA00023242"/>
    </source>
</evidence>
<dbReference type="Proteomes" id="UP000521872">
    <property type="component" value="Unassembled WGS sequence"/>
</dbReference>
<evidence type="ECO:0000256" key="4">
    <source>
        <dbReference type="ARBA" id="ARBA00022833"/>
    </source>
</evidence>
<keyword evidence="3" id="KW-0863">Zinc-finger</keyword>
<evidence type="ECO:0008006" key="9">
    <source>
        <dbReference type="Google" id="ProtNLM"/>
    </source>
</evidence>
<keyword evidence="2" id="KW-0479">Metal-binding</keyword>
<dbReference type="GO" id="GO:0005634">
    <property type="term" value="C:nucleus"/>
    <property type="evidence" value="ECO:0007669"/>
    <property type="project" value="UniProtKB-SubCell"/>
</dbReference>
<evidence type="ECO:0000256" key="1">
    <source>
        <dbReference type="ARBA" id="ARBA00004123"/>
    </source>
</evidence>
<dbReference type="SUPFAM" id="SSF53098">
    <property type="entry name" value="Ribonuclease H-like"/>
    <property type="match status" value="1"/>
</dbReference>
<evidence type="ECO:0000256" key="6">
    <source>
        <dbReference type="SAM" id="MobiDB-lite"/>
    </source>
</evidence>
<proteinExistence type="predicted"/>
<comment type="caution">
    <text evidence="7">The sequence shown here is derived from an EMBL/GenBank/DDBJ whole genome shotgun (WGS) entry which is preliminary data.</text>
</comment>
<dbReference type="AlphaFoldDB" id="A0A8H4QK32"/>
<reference evidence="7 8" key="1">
    <citation type="submission" date="2019-12" db="EMBL/GenBank/DDBJ databases">
        <authorList>
            <person name="Floudas D."/>
            <person name="Bentzer J."/>
            <person name="Ahren D."/>
            <person name="Johansson T."/>
            <person name="Persson P."/>
            <person name="Tunlid A."/>
        </authorList>
    </citation>
    <scope>NUCLEOTIDE SEQUENCE [LARGE SCALE GENOMIC DNA]</scope>
    <source>
        <strain evidence="7 8">CBS 102.39</strain>
    </source>
</reference>
<dbReference type="InterPro" id="IPR012337">
    <property type="entry name" value="RNaseH-like_sf"/>
</dbReference>
<evidence type="ECO:0000256" key="2">
    <source>
        <dbReference type="ARBA" id="ARBA00022723"/>
    </source>
</evidence>
<dbReference type="GO" id="GO:0008270">
    <property type="term" value="F:zinc ion binding"/>
    <property type="evidence" value="ECO:0007669"/>
    <property type="project" value="UniProtKB-KW"/>
</dbReference>